<evidence type="ECO:0000313" key="1">
    <source>
        <dbReference type="EMBL" id="KAK5871641.1"/>
    </source>
</evidence>
<dbReference type="EMBL" id="JAUZQC010000005">
    <property type="protein sequence ID" value="KAK5871641.1"/>
    <property type="molecule type" value="Genomic_DNA"/>
</dbReference>
<proteinExistence type="predicted"/>
<sequence length="76" mass="8396">MLRTVSYIEVGCLQENYAEVWALNPGLKPGPRGYGLQRGDTSSKHIQNKELSVECLRSASAALRPASGFQHSLFPY</sequence>
<keyword evidence="2" id="KW-1185">Reference proteome</keyword>
<dbReference type="AlphaFoldDB" id="A0AAN7Y3B9"/>
<protein>
    <submittedName>
        <fullName evidence="1">Uncharacterized protein</fullName>
    </submittedName>
</protein>
<evidence type="ECO:0000313" key="2">
    <source>
        <dbReference type="Proteomes" id="UP001346869"/>
    </source>
</evidence>
<dbReference type="Proteomes" id="UP001346869">
    <property type="component" value="Unassembled WGS sequence"/>
</dbReference>
<accession>A0AAN7Y3B9</accession>
<comment type="caution">
    <text evidence="1">The sequence shown here is derived from an EMBL/GenBank/DDBJ whole genome shotgun (WGS) entry which is preliminary data.</text>
</comment>
<organism evidence="1 2">
    <name type="scientific">Eleginops maclovinus</name>
    <name type="common">Patagonian blennie</name>
    <name type="synonym">Eleginus maclovinus</name>
    <dbReference type="NCBI Taxonomy" id="56733"/>
    <lineage>
        <taxon>Eukaryota</taxon>
        <taxon>Metazoa</taxon>
        <taxon>Chordata</taxon>
        <taxon>Craniata</taxon>
        <taxon>Vertebrata</taxon>
        <taxon>Euteleostomi</taxon>
        <taxon>Actinopterygii</taxon>
        <taxon>Neopterygii</taxon>
        <taxon>Teleostei</taxon>
        <taxon>Neoteleostei</taxon>
        <taxon>Acanthomorphata</taxon>
        <taxon>Eupercaria</taxon>
        <taxon>Perciformes</taxon>
        <taxon>Notothenioidei</taxon>
        <taxon>Eleginopidae</taxon>
        <taxon>Eleginops</taxon>
    </lineage>
</organism>
<reference evidence="1 2" key="1">
    <citation type="journal article" date="2023" name="Genes (Basel)">
        <title>Chromosome-Level Genome Assembly and Circadian Gene Repertoire of the Patagonia Blennie Eleginops maclovinus-The Closest Ancestral Proxy of Antarctic Cryonotothenioids.</title>
        <authorList>
            <person name="Cheng C.C."/>
            <person name="Rivera-Colon A.G."/>
            <person name="Minhas B.F."/>
            <person name="Wilson L."/>
            <person name="Rayamajhi N."/>
            <person name="Vargas-Chacoff L."/>
            <person name="Catchen J.M."/>
        </authorList>
    </citation>
    <scope>NUCLEOTIDE SEQUENCE [LARGE SCALE GENOMIC DNA]</scope>
    <source>
        <strain evidence="1">JMC-PN-2008</strain>
    </source>
</reference>
<gene>
    <name evidence="1" type="ORF">PBY51_004508</name>
</gene>
<reference evidence="1 2" key="2">
    <citation type="journal article" date="2023" name="Mol. Biol. Evol.">
        <title>Genomics of Secondarily Temperate Adaptation in the Only Non-Antarctic Icefish.</title>
        <authorList>
            <person name="Rivera-Colon A.G."/>
            <person name="Rayamajhi N."/>
            <person name="Minhas B.F."/>
            <person name="Madrigal G."/>
            <person name="Bilyk K.T."/>
            <person name="Yoon V."/>
            <person name="Hune M."/>
            <person name="Gregory S."/>
            <person name="Cheng C.H.C."/>
            <person name="Catchen J.M."/>
        </authorList>
    </citation>
    <scope>NUCLEOTIDE SEQUENCE [LARGE SCALE GENOMIC DNA]</scope>
    <source>
        <strain evidence="1">JMC-PN-2008</strain>
    </source>
</reference>
<name>A0AAN7Y3B9_ELEMC</name>